<dbReference type="Pfam" id="PF22980">
    <property type="entry name" value="Myb_DNA-bind_8"/>
    <property type="match status" value="1"/>
</dbReference>
<keyword evidence="4" id="KW-1185">Reference proteome</keyword>
<dbReference type="AlphaFoldDB" id="A0AA38X0U3"/>
<reference evidence="3" key="1">
    <citation type="submission" date="2022-10" db="EMBL/GenBank/DDBJ databases">
        <title>Culturing micro-colonial fungi from biological soil crusts in the Mojave desert and describing Neophaeococcomyces mojavensis, and introducing the new genera and species Taxawa tesnikishii.</title>
        <authorList>
            <person name="Kurbessoian T."/>
            <person name="Stajich J.E."/>
        </authorList>
    </citation>
    <scope>NUCLEOTIDE SEQUENCE</scope>
    <source>
        <strain evidence="3">TK_41</strain>
    </source>
</reference>
<dbReference type="InterPro" id="IPR054505">
    <property type="entry name" value="Myb_DNA-bind_8"/>
</dbReference>
<proteinExistence type="predicted"/>
<evidence type="ECO:0000313" key="3">
    <source>
        <dbReference type="EMBL" id="KAJ9604637.1"/>
    </source>
</evidence>
<protein>
    <recommendedName>
        <fullName evidence="2">Myb-like DNA-binding domain-containing protein</fullName>
    </recommendedName>
</protein>
<evidence type="ECO:0000313" key="4">
    <source>
        <dbReference type="Proteomes" id="UP001172673"/>
    </source>
</evidence>
<feature type="region of interest" description="Disordered" evidence="1">
    <location>
        <begin position="242"/>
        <end position="265"/>
    </location>
</feature>
<dbReference type="Proteomes" id="UP001172673">
    <property type="component" value="Unassembled WGS sequence"/>
</dbReference>
<comment type="caution">
    <text evidence="3">The sequence shown here is derived from an EMBL/GenBank/DDBJ whole genome shotgun (WGS) entry which is preliminary data.</text>
</comment>
<feature type="compositionally biased region" description="Basic and acidic residues" evidence="1">
    <location>
        <begin position="78"/>
        <end position="103"/>
    </location>
</feature>
<evidence type="ECO:0000259" key="2">
    <source>
        <dbReference type="Pfam" id="PF22980"/>
    </source>
</evidence>
<feature type="domain" description="Myb-like DNA-binding" evidence="2">
    <location>
        <begin position="6"/>
        <end position="54"/>
    </location>
</feature>
<gene>
    <name evidence="3" type="ORF">H2200_010751</name>
</gene>
<name>A0AA38X0U3_9EURO</name>
<evidence type="ECO:0000256" key="1">
    <source>
        <dbReference type="SAM" id="MobiDB-lite"/>
    </source>
</evidence>
<accession>A0AA38X0U3</accession>
<feature type="region of interest" description="Disordered" evidence="1">
    <location>
        <begin position="58"/>
        <end position="107"/>
    </location>
</feature>
<organism evidence="3 4">
    <name type="scientific">Cladophialophora chaetospira</name>
    <dbReference type="NCBI Taxonomy" id="386627"/>
    <lineage>
        <taxon>Eukaryota</taxon>
        <taxon>Fungi</taxon>
        <taxon>Dikarya</taxon>
        <taxon>Ascomycota</taxon>
        <taxon>Pezizomycotina</taxon>
        <taxon>Eurotiomycetes</taxon>
        <taxon>Chaetothyriomycetidae</taxon>
        <taxon>Chaetothyriales</taxon>
        <taxon>Herpotrichiellaceae</taxon>
        <taxon>Cladophialophora</taxon>
    </lineage>
</organism>
<sequence>MSRATSDDQLRFLLSCVKHSTNGRVDFVEVAKECGVVSKGAAAKRYERLLKANGISSSTPHAATAAMTSVAAQKSTKKTKEPGAKKRKLERDESPAEGEEKKLKLSTNAVEEAAGSNAMKSEAVNGVPQPAIAGGLPLGPGAPAMYMTRNAAPMAHGLPSYAMQPRLGFAGYPPYGHQLAQDMPIYPPFAPTNFREPWTTPMAYHDDGFQEYINQDAYHQHLQLEPLPARIPPPPQEVVFMKPEERQSEEEEEPLRSGEGVVVVE</sequence>
<dbReference type="EMBL" id="JAPDRK010000018">
    <property type="protein sequence ID" value="KAJ9604637.1"/>
    <property type="molecule type" value="Genomic_DNA"/>
</dbReference>
<feature type="compositionally biased region" description="Low complexity" evidence="1">
    <location>
        <begin position="62"/>
        <end position="72"/>
    </location>
</feature>